<dbReference type="FunCoup" id="A0A5R8QHA5">
    <property type="interactions" value="1"/>
</dbReference>
<evidence type="ECO:0000313" key="3">
    <source>
        <dbReference type="EMBL" id="TLG77154.1"/>
    </source>
</evidence>
<sequence>MRVRKKTMKKNNIELVNYFLIGISVAMSAISYPFLPDSIPIHWNYNGVVDEYGSKLIVLSVIPIGIFLLYLLLRYVPRIDPRKKNYERFSRTYSWFRVSILMILVVLQGVTILVSFGLTLNMGMIIQIGLGALFIFLGNLMPKIQPTYFVGIRTPWTLANDKVWHRTHQLAGKVWVICGFLMIPLALIPVGFIQFAVLIVLIVVMVLVPTIYSYYIYKKN</sequence>
<gene>
    <name evidence="3" type="ORF">FEZ08_00620</name>
</gene>
<dbReference type="PANTHER" id="PTHR37810">
    <property type="entry name" value="IMMUNITY PROTEIN SDPI"/>
    <property type="match status" value="1"/>
</dbReference>
<dbReference type="Pfam" id="PF13630">
    <property type="entry name" value="SdpI"/>
    <property type="match status" value="1"/>
</dbReference>
<feature type="transmembrane region" description="Helical" evidence="1">
    <location>
        <begin position="94"/>
        <end position="118"/>
    </location>
</feature>
<reference evidence="3 4" key="1">
    <citation type="submission" date="2019-05" db="EMBL/GenBank/DDBJ databases">
        <title>Culicoidintestinum kansasii gen. nov., sp. nov. from the gastrointestinal tract of the biting midge, Culicoides sonorensis.</title>
        <authorList>
            <person name="Neupane S."/>
            <person name="Ghosh A."/>
            <person name="Gunther S."/>
            <person name="Martin K."/>
            <person name="Zurek L."/>
        </authorList>
    </citation>
    <scope>NUCLEOTIDE SEQUENCE [LARGE SCALE GENOMIC DNA]</scope>
    <source>
        <strain evidence="3 4">CS-1</strain>
    </source>
</reference>
<keyword evidence="4" id="KW-1185">Reference proteome</keyword>
<comment type="caution">
    <text evidence="3">The sequence shown here is derived from an EMBL/GenBank/DDBJ whole genome shotgun (WGS) entry which is preliminary data.</text>
</comment>
<dbReference type="InterPro" id="IPR012867">
    <property type="entry name" value="DUF1648"/>
</dbReference>
<evidence type="ECO:0000259" key="2">
    <source>
        <dbReference type="Pfam" id="PF07853"/>
    </source>
</evidence>
<feature type="transmembrane region" description="Helical" evidence="1">
    <location>
        <begin position="195"/>
        <end position="217"/>
    </location>
</feature>
<dbReference type="InterPro" id="IPR025962">
    <property type="entry name" value="SdpI/YhfL"/>
</dbReference>
<dbReference type="GO" id="GO:0009636">
    <property type="term" value="P:response to toxic substance"/>
    <property type="evidence" value="ECO:0007669"/>
    <property type="project" value="TreeGrafter"/>
</dbReference>
<dbReference type="PIRSF" id="PIRSF038959">
    <property type="entry name" value="SdpI"/>
    <property type="match status" value="1"/>
</dbReference>
<dbReference type="InterPro" id="IPR026272">
    <property type="entry name" value="SdpI"/>
</dbReference>
<evidence type="ECO:0000256" key="1">
    <source>
        <dbReference type="SAM" id="Phobius"/>
    </source>
</evidence>
<protein>
    <submittedName>
        <fullName evidence="3">SdpI family protein</fullName>
    </submittedName>
</protein>
<organism evidence="3 4">
    <name type="scientific">Culicoidibacter larvae</name>
    <dbReference type="NCBI Taxonomy" id="2579976"/>
    <lineage>
        <taxon>Bacteria</taxon>
        <taxon>Bacillati</taxon>
        <taxon>Bacillota</taxon>
        <taxon>Culicoidibacteria</taxon>
        <taxon>Culicoidibacterales</taxon>
        <taxon>Culicoidibacteraceae</taxon>
        <taxon>Culicoidibacter</taxon>
    </lineage>
</organism>
<dbReference type="InParanoid" id="A0A5R8QHA5"/>
<dbReference type="AlphaFoldDB" id="A0A5R8QHA5"/>
<keyword evidence="1" id="KW-1133">Transmembrane helix</keyword>
<name>A0A5R8QHA5_9FIRM</name>
<keyword evidence="1" id="KW-0812">Transmembrane</keyword>
<evidence type="ECO:0000313" key="4">
    <source>
        <dbReference type="Proteomes" id="UP000306912"/>
    </source>
</evidence>
<dbReference type="Proteomes" id="UP000306912">
    <property type="component" value="Unassembled WGS sequence"/>
</dbReference>
<proteinExistence type="predicted"/>
<feature type="transmembrane region" description="Helical" evidence="1">
    <location>
        <begin position="170"/>
        <end position="189"/>
    </location>
</feature>
<feature type="transmembrane region" description="Helical" evidence="1">
    <location>
        <begin position="52"/>
        <end position="73"/>
    </location>
</feature>
<feature type="transmembrane region" description="Helical" evidence="1">
    <location>
        <begin position="124"/>
        <end position="141"/>
    </location>
</feature>
<dbReference type="OrthoDB" id="9808690at2"/>
<accession>A0A5R8QHA5</accession>
<dbReference type="EMBL" id="VBWP01000001">
    <property type="protein sequence ID" value="TLG77154.1"/>
    <property type="molecule type" value="Genomic_DNA"/>
</dbReference>
<keyword evidence="1" id="KW-0472">Membrane</keyword>
<feature type="domain" description="DUF1648" evidence="2">
    <location>
        <begin position="20"/>
        <end position="64"/>
    </location>
</feature>
<dbReference type="Pfam" id="PF07853">
    <property type="entry name" value="DUF1648"/>
    <property type="match status" value="1"/>
</dbReference>
<dbReference type="PANTHER" id="PTHR37810:SF5">
    <property type="entry name" value="IMMUNITY PROTEIN SDPI"/>
    <property type="match status" value="1"/>
</dbReference>
<feature type="transmembrane region" description="Helical" evidence="1">
    <location>
        <begin position="12"/>
        <end position="32"/>
    </location>
</feature>